<dbReference type="InterPro" id="IPR036388">
    <property type="entry name" value="WH-like_DNA-bd_sf"/>
</dbReference>
<feature type="domain" description="TIR" evidence="4">
    <location>
        <begin position="2"/>
        <end position="150"/>
    </location>
</feature>
<feature type="repeat" description="WD" evidence="3">
    <location>
        <begin position="1228"/>
        <end position="1269"/>
    </location>
</feature>
<evidence type="ECO:0000313" key="5">
    <source>
        <dbReference type="EMBL" id="CDF34811.1"/>
    </source>
</evidence>
<feature type="repeat" description="WD" evidence="3">
    <location>
        <begin position="1056"/>
        <end position="1097"/>
    </location>
</feature>
<dbReference type="InterPro" id="IPR015943">
    <property type="entry name" value="WD40/YVTN_repeat-like_dom_sf"/>
</dbReference>
<dbReference type="InterPro" id="IPR020472">
    <property type="entry name" value="WD40_PAC1"/>
</dbReference>
<evidence type="ECO:0000256" key="2">
    <source>
        <dbReference type="ARBA" id="ARBA00022737"/>
    </source>
</evidence>
<dbReference type="SUPFAM" id="SSF50998">
    <property type="entry name" value="Quinoprotein alcohol dehydrogenase-like"/>
    <property type="match status" value="1"/>
</dbReference>
<dbReference type="InterPro" id="IPR042197">
    <property type="entry name" value="Apaf_helical"/>
</dbReference>
<protein>
    <submittedName>
        <fullName evidence="5">WD40-repeat containing protein</fullName>
    </submittedName>
</protein>
<dbReference type="Proteomes" id="UP000012073">
    <property type="component" value="Unassembled WGS sequence"/>
</dbReference>
<feature type="repeat" description="WD" evidence="3">
    <location>
        <begin position="1185"/>
        <end position="1226"/>
    </location>
</feature>
<dbReference type="PANTHER" id="PTHR19848">
    <property type="entry name" value="WD40 REPEAT PROTEIN"/>
    <property type="match status" value="1"/>
</dbReference>
<dbReference type="Pfam" id="PF00931">
    <property type="entry name" value="NB-ARC"/>
    <property type="match status" value="1"/>
</dbReference>
<dbReference type="GO" id="GO:0007165">
    <property type="term" value="P:signal transduction"/>
    <property type="evidence" value="ECO:0007669"/>
    <property type="project" value="InterPro"/>
</dbReference>
<dbReference type="PANTHER" id="PTHR19848:SF8">
    <property type="entry name" value="F-BOX AND WD REPEAT DOMAIN CONTAINING 7"/>
    <property type="match status" value="1"/>
</dbReference>
<dbReference type="PRINTS" id="PR00364">
    <property type="entry name" value="DISEASERSIST"/>
</dbReference>
<dbReference type="CDD" id="cd00200">
    <property type="entry name" value="WD40"/>
    <property type="match status" value="1"/>
</dbReference>
<dbReference type="InterPro" id="IPR019775">
    <property type="entry name" value="WD40_repeat_CS"/>
</dbReference>
<gene>
    <name evidence="5" type="ORF">CHC_T00008426001</name>
</gene>
<dbReference type="InterPro" id="IPR001680">
    <property type="entry name" value="WD40_rpt"/>
</dbReference>
<dbReference type="PROSITE" id="PS50104">
    <property type="entry name" value="TIR"/>
    <property type="match status" value="1"/>
</dbReference>
<dbReference type="PROSITE" id="PS50294">
    <property type="entry name" value="WD_REPEATS_REGION"/>
    <property type="match status" value="10"/>
</dbReference>
<dbReference type="SUPFAM" id="SSF52200">
    <property type="entry name" value="Toll/Interleukin receptor TIR domain"/>
    <property type="match status" value="1"/>
</dbReference>
<feature type="repeat" description="WD" evidence="3">
    <location>
        <begin position="927"/>
        <end position="968"/>
    </location>
</feature>
<feature type="repeat" description="WD" evidence="3">
    <location>
        <begin position="1099"/>
        <end position="1140"/>
    </location>
</feature>
<dbReference type="Gene3D" id="3.40.50.300">
    <property type="entry name" value="P-loop containing nucleotide triphosphate hydrolases"/>
    <property type="match status" value="1"/>
</dbReference>
<dbReference type="Gene3D" id="1.10.10.10">
    <property type="entry name" value="Winged helix-like DNA-binding domain superfamily/Winged helix DNA-binding domain"/>
    <property type="match status" value="1"/>
</dbReference>
<feature type="repeat" description="WD" evidence="3">
    <location>
        <begin position="970"/>
        <end position="1011"/>
    </location>
</feature>
<keyword evidence="6" id="KW-1185">Reference proteome</keyword>
<dbReference type="InterPro" id="IPR000157">
    <property type="entry name" value="TIR_dom"/>
</dbReference>
<feature type="repeat" description="WD" evidence="3">
    <location>
        <begin position="884"/>
        <end position="925"/>
    </location>
</feature>
<dbReference type="InterPro" id="IPR035897">
    <property type="entry name" value="Toll_tir_struct_dom_sf"/>
</dbReference>
<dbReference type="RefSeq" id="XP_005714630.1">
    <property type="nucleotide sequence ID" value="XM_005714573.1"/>
</dbReference>
<dbReference type="InterPro" id="IPR027417">
    <property type="entry name" value="P-loop_NTPase"/>
</dbReference>
<dbReference type="EMBL" id="HG001706">
    <property type="protein sequence ID" value="CDF34811.1"/>
    <property type="molecule type" value="Genomic_DNA"/>
</dbReference>
<dbReference type="PROSITE" id="PS50082">
    <property type="entry name" value="WD_REPEATS_2"/>
    <property type="match status" value="10"/>
</dbReference>
<dbReference type="SUPFAM" id="SSF52540">
    <property type="entry name" value="P-loop containing nucleoside triphosphate hydrolases"/>
    <property type="match status" value="1"/>
</dbReference>
<dbReference type="Gene3D" id="2.130.10.10">
    <property type="entry name" value="YVTN repeat-like/Quinoprotein amine dehydrogenase"/>
    <property type="match status" value="4"/>
</dbReference>
<dbReference type="PROSITE" id="PS00678">
    <property type="entry name" value="WD_REPEATS_1"/>
    <property type="match status" value="8"/>
</dbReference>
<reference evidence="6" key="1">
    <citation type="journal article" date="2013" name="Proc. Natl. Acad. Sci. U.S.A.">
        <title>Genome structure and metabolic features in the red seaweed Chondrus crispus shed light on evolution of the Archaeplastida.</title>
        <authorList>
            <person name="Collen J."/>
            <person name="Porcel B."/>
            <person name="Carre W."/>
            <person name="Ball S.G."/>
            <person name="Chaparro C."/>
            <person name="Tonon T."/>
            <person name="Barbeyron T."/>
            <person name="Michel G."/>
            <person name="Noel B."/>
            <person name="Valentin K."/>
            <person name="Elias M."/>
            <person name="Artiguenave F."/>
            <person name="Arun A."/>
            <person name="Aury J.M."/>
            <person name="Barbosa-Neto J.F."/>
            <person name="Bothwell J.H."/>
            <person name="Bouget F.Y."/>
            <person name="Brillet L."/>
            <person name="Cabello-Hurtado F."/>
            <person name="Capella-Gutierrez S."/>
            <person name="Charrier B."/>
            <person name="Cladiere L."/>
            <person name="Cock J.M."/>
            <person name="Coelho S.M."/>
            <person name="Colleoni C."/>
            <person name="Czjzek M."/>
            <person name="Da Silva C."/>
            <person name="Delage L."/>
            <person name="Denoeud F."/>
            <person name="Deschamps P."/>
            <person name="Dittami S.M."/>
            <person name="Gabaldon T."/>
            <person name="Gachon C.M."/>
            <person name="Groisillier A."/>
            <person name="Herve C."/>
            <person name="Jabbari K."/>
            <person name="Katinka M."/>
            <person name="Kloareg B."/>
            <person name="Kowalczyk N."/>
            <person name="Labadie K."/>
            <person name="Leblanc C."/>
            <person name="Lopez P.J."/>
            <person name="McLachlan D.H."/>
            <person name="Meslet-Cladiere L."/>
            <person name="Moustafa A."/>
            <person name="Nehr Z."/>
            <person name="Nyvall Collen P."/>
            <person name="Panaud O."/>
            <person name="Partensky F."/>
            <person name="Poulain J."/>
            <person name="Rensing S.A."/>
            <person name="Rousvoal S."/>
            <person name="Samson G."/>
            <person name="Symeonidi A."/>
            <person name="Weissenbach J."/>
            <person name="Zambounis A."/>
            <person name="Wincker P."/>
            <person name="Boyen C."/>
        </authorList>
    </citation>
    <scope>NUCLEOTIDE SEQUENCE [LARGE SCALE GENOMIC DNA]</scope>
    <source>
        <strain evidence="6">cv. Stackhouse</strain>
    </source>
</reference>
<keyword evidence="2" id="KW-0677">Repeat</keyword>
<dbReference type="SMART" id="SM00320">
    <property type="entry name" value="WD40"/>
    <property type="match status" value="11"/>
</dbReference>
<accession>R7QBL0</accession>
<keyword evidence="1 3" id="KW-0853">WD repeat</keyword>
<evidence type="ECO:0000256" key="3">
    <source>
        <dbReference type="PROSITE-ProRule" id="PRU00221"/>
    </source>
</evidence>
<dbReference type="Pfam" id="PF00400">
    <property type="entry name" value="WD40"/>
    <property type="match status" value="10"/>
</dbReference>
<dbReference type="SUPFAM" id="SSF63829">
    <property type="entry name" value="Calcium-dependent phosphotriesterase"/>
    <property type="match status" value="1"/>
</dbReference>
<dbReference type="GO" id="GO:0005829">
    <property type="term" value="C:cytosol"/>
    <property type="evidence" value="ECO:0007669"/>
    <property type="project" value="UniProtKB-ARBA"/>
</dbReference>
<dbReference type="KEGG" id="ccp:CHC_T00008426001"/>
<dbReference type="Gene3D" id="1.10.8.430">
    <property type="entry name" value="Helical domain of apoptotic protease-activating factors"/>
    <property type="match status" value="1"/>
</dbReference>
<dbReference type="STRING" id="2769.R7QBL0"/>
<feature type="repeat" description="WD" evidence="3">
    <location>
        <begin position="1013"/>
        <end position="1054"/>
    </location>
</feature>
<dbReference type="Gene3D" id="3.40.50.10140">
    <property type="entry name" value="Toll/interleukin-1 receptor homology (TIR) domain"/>
    <property type="match status" value="1"/>
</dbReference>
<evidence type="ECO:0000256" key="1">
    <source>
        <dbReference type="ARBA" id="ARBA00022574"/>
    </source>
</evidence>
<dbReference type="PRINTS" id="PR00320">
    <property type="entry name" value="GPROTEINBRPT"/>
</dbReference>
<organism evidence="5 6">
    <name type="scientific">Chondrus crispus</name>
    <name type="common">Carrageen Irish moss</name>
    <name type="synonym">Polymorpha crispa</name>
    <dbReference type="NCBI Taxonomy" id="2769"/>
    <lineage>
        <taxon>Eukaryota</taxon>
        <taxon>Rhodophyta</taxon>
        <taxon>Florideophyceae</taxon>
        <taxon>Rhodymeniophycidae</taxon>
        <taxon>Gigartinales</taxon>
        <taxon>Gigartinaceae</taxon>
        <taxon>Chondrus</taxon>
    </lineage>
</organism>
<dbReference type="PhylomeDB" id="R7QBL0"/>
<dbReference type="Pfam" id="PF13676">
    <property type="entry name" value="TIR_2"/>
    <property type="match status" value="1"/>
</dbReference>
<dbReference type="InterPro" id="IPR011047">
    <property type="entry name" value="Quinoprotein_ADH-like_sf"/>
</dbReference>
<feature type="repeat" description="WD" evidence="3">
    <location>
        <begin position="1142"/>
        <end position="1183"/>
    </location>
</feature>
<feature type="repeat" description="WD" evidence="3">
    <location>
        <begin position="1271"/>
        <end position="1312"/>
    </location>
</feature>
<dbReference type="Gramene" id="CDF34811">
    <property type="protein sequence ID" value="CDF34811"/>
    <property type="gene ID" value="CHC_T00008426001"/>
</dbReference>
<sequence length="1396" mass="152145">MHSTDVFISHAGPDKLHIARPLFEKLQAHGLNCFLDKISMEPGDCGGDEMTKAMESAKVGVFILSPEFAARKWTMRELRCFLRRRSEAIGSGMRPPTLIPVFYRLSIRECRELDPNDDERKNMFEVEKFFSDERQREASTDMVKRELQELAGITGIENDERATNLPGDAFGHLARANLVERVFLWVKKKCEEDSSDEVREVLNASGQVGTQAAVTSTARCTLDVFTPCIHAEHNPDEIYLQLNSRGIDGSPNACEAQLKEAVLSTDNNSHVGATATGKGGVGKTCALRAIAHDDDIKARFSGGVYFMSLGKDADVGRLIEQLCIAVEASGGDQVAAKMREQSELRRVLTKMRAWFNTRVCLFIIDDVWAVNGIDACILQKLSILADTAGDSRERSRLLYSTRDSKLKWVGKRVTFEPREREGSDSVHMLMLASGANPEEANDPRCKEAVSKILKLCAGLPLALNVAGTGVRYMRDKWKGEKSQAWEAYLSKMKSGTTIRSESPGDGYSSLDATLRAALKIVESGMGSDAERLGQFSFRKIHRSLCVMKKQDGMPLSLVRDLWEMDYESAEKYAIQMERVGLVDLHYDKDCGWVRIHDLTHDFAVQEARKEESVTVWYKKLAGVCRQGRGLLGMTESEGRESKDAREKYVFENIYRVLRQGGCVKELKNLLLSARWVKAVIQRGSVRQYEETVKDLNSCLRFTGGSKSLRDSGEGDSMYAMGLMMRAARLSVPFCGESSAGIYFQLYGRIKHRASELGSVQRILDEIEEHAPRPWVRPVSECVGRAGGSLVELIVLPTTAHGVGMDSTGAVYGRYSNSRRTRITVFTQSPDKEMKMTDLGNDFETGSRKVTCGCVSMSKRYAVIGYDDGTLQFWSVSKKKVLWSVCGHESWVCSVAMSGDGKRAVSGSDDMSVRVWDVDTGLRIGDALTGHTGAVDRVAMSGDGKRAVSKSRDGSVRVWDVDTGRQIGDALTGHTGAVYSVGMSGDGKRAVSGSYDKSVRVWDVDTGRQIGDALTGHTDAVASVAMSGDGKRAVSGSWDKSVRVWDVDTGRQIGDALTGHIDAVASVGMSGDGKRAVSGSHDKSVRVWDVDTGLRIGDASTGHTDGVESVAMSGDGKRAVSGSEDGSVRGWDVDTGLQIGDALIGHTGGVDSVAMSGDGKRAVSGSWDKSVRVWDVDTGRQIGDALTGHTDAVASVAMSGDGKRAVSGSWDKSVRVWDVDTGRQIGDALIGHTGVVYSVAISGDGKRAVSGSYDKSVRIWDVDTGLQIGDASTGHTDGVASVGMSGDGKRAVSRSSDGGVRVWDVEKGSSVHLGKWKDWRDIVERFLNAEDVSRTGHRRKRRNVFESGGKIVHEREDGSEAVLVQLESTVTWWEVDDNHGVFVAAAGNQVAIMKLVV</sequence>
<dbReference type="GO" id="GO:0043531">
    <property type="term" value="F:ADP binding"/>
    <property type="evidence" value="ECO:0007669"/>
    <property type="project" value="InterPro"/>
</dbReference>
<evidence type="ECO:0000313" key="6">
    <source>
        <dbReference type="Proteomes" id="UP000012073"/>
    </source>
</evidence>
<name>R7QBL0_CHOCR</name>
<dbReference type="SMART" id="SM00255">
    <property type="entry name" value="TIR"/>
    <property type="match status" value="1"/>
</dbReference>
<dbReference type="GeneID" id="17322333"/>
<proteinExistence type="predicted"/>
<dbReference type="InterPro" id="IPR002182">
    <property type="entry name" value="NB-ARC"/>
</dbReference>
<evidence type="ECO:0000259" key="4">
    <source>
        <dbReference type="PROSITE" id="PS50104"/>
    </source>
</evidence>